<organism evidence="2 3">
    <name type="scientific">Erpetoichthys calabaricus</name>
    <name type="common">Rope fish</name>
    <name type="synonym">Calamoichthys calabaricus</name>
    <dbReference type="NCBI Taxonomy" id="27687"/>
    <lineage>
        <taxon>Eukaryota</taxon>
        <taxon>Metazoa</taxon>
        <taxon>Chordata</taxon>
        <taxon>Craniata</taxon>
        <taxon>Vertebrata</taxon>
        <taxon>Euteleostomi</taxon>
        <taxon>Actinopterygii</taxon>
        <taxon>Polypteriformes</taxon>
        <taxon>Polypteridae</taxon>
        <taxon>Erpetoichthys</taxon>
    </lineage>
</organism>
<reference evidence="2" key="1">
    <citation type="submission" date="2021-06" db="EMBL/GenBank/DDBJ databases">
        <authorList>
            <consortium name="Wellcome Sanger Institute Data Sharing"/>
        </authorList>
    </citation>
    <scope>NUCLEOTIDE SEQUENCE [LARGE SCALE GENOMIC DNA]</scope>
</reference>
<dbReference type="GeneTree" id="ENSGT01050000245052"/>
<evidence type="ECO:0000313" key="3">
    <source>
        <dbReference type="Proteomes" id="UP000694620"/>
    </source>
</evidence>
<dbReference type="GO" id="GO:0005700">
    <property type="term" value="C:polytene chromosome"/>
    <property type="evidence" value="ECO:0007669"/>
    <property type="project" value="TreeGrafter"/>
</dbReference>
<dbReference type="PANTHER" id="PTHR46167:SF1">
    <property type="entry name" value="N-LYSINE METHYLTRANSFERASE KMT5A"/>
    <property type="match status" value="1"/>
</dbReference>
<dbReference type="GO" id="GO:0042799">
    <property type="term" value="F:histone H4K20 methyltransferase activity"/>
    <property type="evidence" value="ECO:0007669"/>
    <property type="project" value="TreeGrafter"/>
</dbReference>
<keyword evidence="3" id="KW-1185">Reference proteome</keyword>
<dbReference type="PANTHER" id="PTHR46167">
    <property type="entry name" value="N-LYSINE METHYLTRANSFERASE KMT5A"/>
    <property type="match status" value="1"/>
</dbReference>
<dbReference type="SUPFAM" id="SSF82199">
    <property type="entry name" value="SET domain"/>
    <property type="match status" value="1"/>
</dbReference>
<dbReference type="PROSITE" id="PS50280">
    <property type="entry name" value="SET"/>
    <property type="match status" value="1"/>
</dbReference>
<feature type="domain" description="SET" evidence="1">
    <location>
        <begin position="27"/>
        <end position="141"/>
    </location>
</feature>
<accession>A0A8C4T533</accession>
<reference evidence="2" key="2">
    <citation type="submission" date="2025-08" db="UniProtKB">
        <authorList>
            <consortium name="Ensembl"/>
        </authorList>
    </citation>
    <scope>IDENTIFICATION</scope>
</reference>
<reference evidence="2" key="3">
    <citation type="submission" date="2025-09" db="UniProtKB">
        <authorList>
            <consortium name="Ensembl"/>
        </authorList>
    </citation>
    <scope>IDENTIFICATION</scope>
</reference>
<dbReference type="AlphaFoldDB" id="A0A8C4T533"/>
<dbReference type="GO" id="GO:0005634">
    <property type="term" value="C:nucleus"/>
    <property type="evidence" value="ECO:0007669"/>
    <property type="project" value="TreeGrafter"/>
</dbReference>
<dbReference type="InterPro" id="IPR001214">
    <property type="entry name" value="SET_dom"/>
</dbReference>
<protein>
    <recommendedName>
        <fullName evidence="1">SET domain-containing protein</fullName>
    </recommendedName>
</protein>
<dbReference type="Proteomes" id="UP000694620">
    <property type="component" value="Chromosome 13"/>
</dbReference>
<evidence type="ECO:0000313" key="2">
    <source>
        <dbReference type="Ensembl" id="ENSECRP00000025772.1"/>
    </source>
</evidence>
<dbReference type="GO" id="GO:0006357">
    <property type="term" value="P:regulation of transcription by RNA polymerase II"/>
    <property type="evidence" value="ECO:0007669"/>
    <property type="project" value="TreeGrafter"/>
</dbReference>
<dbReference type="Pfam" id="PF00856">
    <property type="entry name" value="SET"/>
    <property type="match status" value="1"/>
</dbReference>
<dbReference type="InterPro" id="IPR051760">
    <property type="entry name" value="KMT5A"/>
</dbReference>
<dbReference type="InterPro" id="IPR046341">
    <property type="entry name" value="SET_dom_sf"/>
</dbReference>
<name>A0A8C4T533_ERPCA</name>
<dbReference type="GO" id="GO:0043516">
    <property type="term" value="P:regulation of DNA damage response, signal transduction by p53 class mediator"/>
    <property type="evidence" value="ECO:0007669"/>
    <property type="project" value="TreeGrafter"/>
</dbReference>
<dbReference type="Gene3D" id="2.170.270.10">
    <property type="entry name" value="SET domain"/>
    <property type="match status" value="1"/>
</dbReference>
<proteinExistence type="predicted"/>
<sequence>MWKPEGSMEDIPQDKYIRRYVSNQKWKGLVVSDNIPGKGRGVYTSRRFQKGEVNVEAGDLGYLYFCKNARQEAFCIDAQTFPCPCHPDMETFGRLIDHSGKRANLQPHCFNIDTGEGPRDVVLLIAKNDIETNKELLFDYGVRRKSFKGEGMDLEWL</sequence>
<evidence type="ECO:0000259" key="1">
    <source>
        <dbReference type="PROSITE" id="PS50280"/>
    </source>
</evidence>
<dbReference type="Ensembl" id="ENSECRT00000026314.1">
    <property type="protein sequence ID" value="ENSECRP00000025772.1"/>
    <property type="gene ID" value="ENSECRG00000017399.1"/>
</dbReference>